<evidence type="ECO:0000256" key="14">
    <source>
        <dbReference type="PIRSR" id="PIRSR005096-3"/>
    </source>
</evidence>
<dbReference type="SUPFAM" id="SSF74650">
    <property type="entry name" value="Galactose mutarotase-like"/>
    <property type="match status" value="1"/>
</dbReference>
<dbReference type="FunFam" id="2.70.98.10:FF:000003">
    <property type="entry name" value="Aldose 1-epimerase"/>
    <property type="match status" value="1"/>
</dbReference>
<dbReference type="PIRSF" id="PIRSF005096">
    <property type="entry name" value="GALM"/>
    <property type="match status" value="1"/>
</dbReference>
<dbReference type="Gene3D" id="2.70.98.10">
    <property type="match status" value="1"/>
</dbReference>
<dbReference type="CDD" id="cd09019">
    <property type="entry name" value="galactose_mutarotase_like"/>
    <property type="match status" value="1"/>
</dbReference>
<evidence type="ECO:0000256" key="10">
    <source>
        <dbReference type="ARBA" id="ARBA00023277"/>
    </source>
</evidence>
<keyword evidence="16" id="KW-1185">Reference proteome</keyword>
<dbReference type="Pfam" id="PF01263">
    <property type="entry name" value="Aldose_epim"/>
    <property type="match status" value="1"/>
</dbReference>
<evidence type="ECO:0000313" key="16">
    <source>
        <dbReference type="Proteomes" id="UP000707206"/>
    </source>
</evidence>
<protein>
    <recommendedName>
        <fullName evidence="11">Aldose 1-epimerase</fullName>
        <ecNumber evidence="11">5.1.3.3</ecNumber>
    </recommendedName>
</protein>
<reference evidence="15" key="2">
    <citation type="submission" date="2020-03" db="EMBL/GenBank/DDBJ databases">
        <title>Flavobacteriaceae bacterium strain TP-CH-4, a member of the family Flavobacteriaceae isolated from a deep-sea seamount.</title>
        <authorList>
            <person name="Zhang D.-C."/>
        </authorList>
    </citation>
    <scope>NUCLEOTIDE SEQUENCE</scope>
    <source>
        <strain evidence="15">TP-CH-4</strain>
    </source>
</reference>
<dbReference type="Proteomes" id="UP000707206">
    <property type="component" value="Unassembled WGS sequence"/>
</dbReference>
<gene>
    <name evidence="15" type="ORF">FK220_019650</name>
</gene>
<evidence type="ECO:0000256" key="12">
    <source>
        <dbReference type="PIRSR" id="PIRSR005096-1"/>
    </source>
</evidence>
<dbReference type="NCBIfam" id="NF008277">
    <property type="entry name" value="PRK11055.1"/>
    <property type="match status" value="1"/>
</dbReference>
<feature type="active site" description="Proton donor" evidence="12">
    <location>
        <position position="216"/>
    </location>
</feature>
<feature type="binding site" evidence="14">
    <location>
        <begin position="116"/>
        <end position="117"/>
    </location>
    <ligand>
        <name>beta-D-galactose</name>
        <dbReference type="ChEBI" id="CHEBI:27667"/>
    </ligand>
</feature>
<evidence type="ECO:0000256" key="7">
    <source>
        <dbReference type="ARBA" id="ARBA00022553"/>
    </source>
</evidence>
<comment type="catalytic activity">
    <reaction evidence="11">
        <text>alpha-D-glucose = beta-D-glucose</text>
        <dbReference type="Rhea" id="RHEA:10264"/>
        <dbReference type="ChEBI" id="CHEBI:15903"/>
        <dbReference type="ChEBI" id="CHEBI:17925"/>
        <dbReference type="EC" id="5.1.3.3"/>
    </reaction>
</comment>
<comment type="cofactor">
    <cofactor evidence="1">
        <name>Ca(2+)</name>
        <dbReference type="ChEBI" id="CHEBI:29108"/>
    </cofactor>
</comment>
<dbReference type="InterPro" id="IPR011013">
    <property type="entry name" value="Gal_mutarotase_sf_dom"/>
</dbReference>
<proteinExistence type="inferred from homology"/>
<keyword evidence="9 11" id="KW-0413">Isomerase</keyword>
<feature type="active site" description="Proton acceptor" evidence="12">
    <location>
        <position position="353"/>
    </location>
</feature>
<evidence type="ECO:0000256" key="8">
    <source>
        <dbReference type="ARBA" id="ARBA00022837"/>
    </source>
</evidence>
<dbReference type="InterPro" id="IPR047215">
    <property type="entry name" value="Galactose_mutarotase-like"/>
</dbReference>
<comment type="similarity">
    <text evidence="4 11">Belongs to the aldose epimerase family.</text>
</comment>
<dbReference type="InterPro" id="IPR015443">
    <property type="entry name" value="Aldose_1-epimerase"/>
</dbReference>
<keyword evidence="8" id="KW-0106">Calcium</keyword>
<comment type="pathway">
    <text evidence="3 11">Carbohydrate metabolism; hexose metabolism.</text>
</comment>
<name>A0A967E7G4_9FLAO</name>
<evidence type="ECO:0000256" key="6">
    <source>
        <dbReference type="ARBA" id="ARBA00022490"/>
    </source>
</evidence>
<feature type="binding site" evidence="14">
    <location>
        <begin position="216"/>
        <end position="218"/>
    </location>
    <ligand>
        <name>beta-D-galactose</name>
        <dbReference type="ChEBI" id="CHEBI:27667"/>
    </ligand>
</feature>
<evidence type="ECO:0000256" key="9">
    <source>
        <dbReference type="ARBA" id="ARBA00023235"/>
    </source>
</evidence>
<dbReference type="InterPro" id="IPR014718">
    <property type="entry name" value="GH-type_carb-bd"/>
</dbReference>
<comment type="subunit">
    <text evidence="5">Monomer.</text>
</comment>
<evidence type="ECO:0000256" key="13">
    <source>
        <dbReference type="PIRSR" id="PIRSR005096-2"/>
    </source>
</evidence>
<dbReference type="GO" id="GO:0033499">
    <property type="term" value="P:galactose catabolic process via UDP-galactose, Leloir pathway"/>
    <property type="evidence" value="ECO:0007669"/>
    <property type="project" value="TreeGrafter"/>
</dbReference>
<reference evidence="15" key="1">
    <citation type="submission" date="2019-07" db="EMBL/GenBank/DDBJ databases">
        <authorList>
            <person name="De-Chao Zhang Q."/>
        </authorList>
    </citation>
    <scope>NUCLEOTIDE SEQUENCE</scope>
    <source>
        <strain evidence="15">TP-CH-4</strain>
    </source>
</reference>
<dbReference type="AlphaFoldDB" id="A0A967E7G4"/>
<feature type="binding site" evidence="13">
    <location>
        <position position="288"/>
    </location>
    <ligand>
        <name>beta-D-galactose</name>
        <dbReference type="ChEBI" id="CHEBI:27667"/>
    </ligand>
</feature>
<keyword evidence="7" id="KW-0597">Phosphoprotein</keyword>
<dbReference type="PANTHER" id="PTHR10091:SF0">
    <property type="entry name" value="GALACTOSE MUTAROTASE"/>
    <property type="match status" value="1"/>
</dbReference>
<evidence type="ECO:0000256" key="11">
    <source>
        <dbReference type="PIRNR" id="PIRNR005096"/>
    </source>
</evidence>
<evidence type="ECO:0000256" key="1">
    <source>
        <dbReference type="ARBA" id="ARBA00001913"/>
    </source>
</evidence>
<keyword evidence="6" id="KW-0963">Cytoplasm</keyword>
<dbReference type="EC" id="5.1.3.3" evidence="11"/>
<evidence type="ECO:0000313" key="15">
    <source>
        <dbReference type="EMBL" id="NHF61577.1"/>
    </source>
</evidence>
<dbReference type="InterPro" id="IPR008183">
    <property type="entry name" value="Aldose_1/G6P_1-epimerase"/>
</dbReference>
<accession>A0A967E7G4</accession>
<dbReference type="RefSeq" id="WP_152576070.1">
    <property type="nucleotide sequence ID" value="NZ_VIKU02000010.1"/>
</dbReference>
<keyword evidence="10 11" id="KW-0119">Carbohydrate metabolism</keyword>
<comment type="caution">
    <text evidence="15">The sequence shown here is derived from an EMBL/GenBank/DDBJ whole genome shotgun (WGS) entry which is preliminary data.</text>
</comment>
<dbReference type="GO" id="GO:0006006">
    <property type="term" value="P:glucose metabolic process"/>
    <property type="evidence" value="ECO:0007669"/>
    <property type="project" value="TreeGrafter"/>
</dbReference>
<sequence>MSFLNLGNLVVFFITFAPGAMCGQETKAEVTKSNASITISKSDYGTTPEGENVEQYTLTNTTGMTVKIITYGGRITYLAVPDRNGNFANVVLNLDSLGQYLEGNPFFGALVGRYGNRIANAKFLLDGKEYRLAANNGKNSLHGGYKGYDKVVWTAAASIGKDQAVLKLTYLSKDMEEGFPGNLDITVTYALDNENTLTVQYEATTDKKTIVNLTQHSYFNLSGDFSTTILDHELQLNAGSYLPVDETLIPTGELAKVEGTPFDFTTAKTIGRDIDKDDNQLKNGLGYDHCWVLDNQGDGIREVATLFDPKSGRVLKVGTTEPGLQFYSGNFLDGTLPRPNGGTYVKRSGLCLETQHYPDSPNQTDFPSVILNPGGKYKTTTTFRFSTK</sequence>
<evidence type="ECO:0000256" key="2">
    <source>
        <dbReference type="ARBA" id="ARBA00004496"/>
    </source>
</evidence>
<evidence type="ECO:0000256" key="4">
    <source>
        <dbReference type="ARBA" id="ARBA00006206"/>
    </source>
</evidence>
<dbReference type="EMBL" id="VIKU02000010">
    <property type="protein sequence ID" value="NHF61577.1"/>
    <property type="molecule type" value="Genomic_DNA"/>
</dbReference>
<dbReference type="GO" id="GO:0030246">
    <property type="term" value="F:carbohydrate binding"/>
    <property type="evidence" value="ECO:0007669"/>
    <property type="project" value="InterPro"/>
</dbReference>
<dbReference type="GO" id="GO:0004034">
    <property type="term" value="F:aldose 1-epimerase activity"/>
    <property type="evidence" value="ECO:0007669"/>
    <property type="project" value="UniProtKB-EC"/>
</dbReference>
<organism evidence="15 16">
    <name type="scientific">Pelagihabitans pacificus</name>
    <dbReference type="NCBI Taxonomy" id="2696054"/>
    <lineage>
        <taxon>Bacteria</taxon>
        <taxon>Pseudomonadati</taxon>
        <taxon>Bacteroidota</taxon>
        <taxon>Flavobacteriia</taxon>
        <taxon>Flavobacteriales</taxon>
        <taxon>Flavobacteriaceae</taxon>
        <taxon>Pelagihabitans</taxon>
    </lineage>
</organism>
<evidence type="ECO:0000256" key="3">
    <source>
        <dbReference type="ARBA" id="ARBA00005028"/>
    </source>
</evidence>
<dbReference type="GO" id="GO:0005737">
    <property type="term" value="C:cytoplasm"/>
    <property type="evidence" value="ECO:0007669"/>
    <property type="project" value="UniProtKB-SubCell"/>
</dbReference>
<evidence type="ECO:0000256" key="5">
    <source>
        <dbReference type="ARBA" id="ARBA00011245"/>
    </source>
</evidence>
<comment type="subcellular location">
    <subcellularLocation>
        <location evidence="2">Cytoplasm</location>
    </subcellularLocation>
</comment>
<dbReference type="PANTHER" id="PTHR10091">
    <property type="entry name" value="ALDOSE-1-EPIMERASE"/>
    <property type="match status" value="1"/>
</dbReference>